<evidence type="ECO:0000256" key="3">
    <source>
        <dbReference type="ARBA" id="ARBA00023163"/>
    </source>
</evidence>
<organism evidence="7 8">
    <name type="scientific">Equus asinus</name>
    <name type="common">Donkey</name>
    <name type="synonym">Equus africanus asinus</name>
    <dbReference type="NCBI Taxonomy" id="9793"/>
    <lineage>
        <taxon>Eukaryota</taxon>
        <taxon>Metazoa</taxon>
        <taxon>Chordata</taxon>
        <taxon>Craniata</taxon>
        <taxon>Vertebrata</taxon>
        <taxon>Euteleostomi</taxon>
        <taxon>Mammalia</taxon>
        <taxon>Eutheria</taxon>
        <taxon>Laurasiatheria</taxon>
        <taxon>Perissodactyla</taxon>
        <taxon>Equidae</taxon>
        <taxon>Equus</taxon>
    </lineage>
</organism>
<keyword evidence="2 4" id="KW-0240">DNA-directed RNA polymerase</keyword>
<feature type="region of interest" description="Disordered" evidence="5">
    <location>
        <begin position="65"/>
        <end position="90"/>
    </location>
</feature>
<keyword evidence="4" id="KW-0539">Nucleus</keyword>
<evidence type="ECO:0000259" key="6">
    <source>
        <dbReference type="Pfam" id="PF03876"/>
    </source>
</evidence>
<protein>
    <recommendedName>
        <fullName evidence="4">DNA-directed RNA polymerase subunit</fullName>
    </recommendedName>
</protein>
<dbReference type="Gene3D" id="3.30.1490.120">
    <property type="entry name" value="RNA polymerase Rpb7-like, N-terminal domain"/>
    <property type="match status" value="1"/>
</dbReference>
<accession>A0A9L0JA64</accession>
<keyword evidence="8" id="KW-1185">Reference proteome</keyword>
<comment type="function">
    <text evidence="4">DNA-dependent RNA polymerase which catalyzes the transcription of DNA into RNA using the four ribonucleoside triphosphates as substrates.</text>
</comment>
<dbReference type="InterPro" id="IPR036898">
    <property type="entry name" value="RNA_pol_Rpb7-like_N_sf"/>
</dbReference>
<reference evidence="7" key="3">
    <citation type="submission" date="2025-09" db="UniProtKB">
        <authorList>
            <consortium name="Ensembl"/>
        </authorList>
    </citation>
    <scope>IDENTIFICATION</scope>
</reference>
<proteinExistence type="predicted"/>
<evidence type="ECO:0000256" key="1">
    <source>
        <dbReference type="ARBA" id="ARBA00004123"/>
    </source>
</evidence>
<evidence type="ECO:0000313" key="7">
    <source>
        <dbReference type="Ensembl" id="ENSEASP00005046115.1"/>
    </source>
</evidence>
<evidence type="ECO:0000256" key="4">
    <source>
        <dbReference type="RuleBase" id="RU369086"/>
    </source>
</evidence>
<dbReference type="GO" id="GO:0005666">
    <property type="term" value="C:RNA polymerase III complex"/>
    <property type="evidence" value="ECO:0007669"/>
    <property type="project" value="TreeGrafter"/>
</dbReference>
<dbReference type="InterPro" id="IPR005576">
    <property type="entry name" value="Rpb7-like_N"/>
</dbReference>
<keyword evidence="3 4" id="KW-0804">Transcription</keyword>
<dbReference type="GO" id="GO:0006384">
    <property type="term" value="P:transcription initiation at RNA polymerase III promoter"/>
    <property type="evidence" value="ECO:0007669"/>
    <property type="project" value="TreeGrafter"/>
</dbReference>
<dbReference type="Ensembl" id="ENSEAST00005044276.1">
    <property type="protein sequence ID" value="ENSEASP00005046115.1"/>
    <property type="gene ID" value="ENSEASG00005001539.2"/>
</dbReference>
<sequence>MFVLVEMVDTVRIPPWQFERKLNDSIAEELNKKLANKVVYNVGLCICLFDITKLEDAYVFPGDGASHTKESPEKQAVCTDGEQFHEQKPKTRMWKPAHEGLCLQSRTPSVDLSLVSAFGQGLGCPGDKW</sequence>
<evidence type="ECO:0000256" key="2">
    <source>
        <dbReference type="ARBA" id="ARBA00022478"/>
    </source>
</evidence>
<evidence type="ECO:0000313" key="8">
    <source>
        <dbReference type="Proteomes" id="UP000694387"/>
    </source>
</evidence>
<evidence type="ECO:0000256" key="5">
    <source>
        <dbReference type="SAM" id="MobiDB-lite"/>
    </source>
</evidence>
<dbReference type="PANTHER" id="PTHR12709:SF1">
    <property type="entry name" value="DNA-DIRECTED RNA POLYMERASE III SUBUNIT RPC8"/>
    <property type="match status" value="1"/>
</dbReference>
<dbReference type="Proteomes" id="UP000694387">
    <property type="component" value="Chromosome 2"/>
</dbReference>
<dbReference type="Pfam" id="PF03876">
    <property type="entry name" value="SHS2_Rpb7-N"/>
    <property type="match status" value="1"/>
</dbReference>
<dbReference type="SUPFAM" id="SSF88798">
    <property type="entry name" value="N-terminal, heterodimerisation domain of RBP7 (RpoE)"/>
    <property type="match status" value="1"/>
</dbReference>
<comment type="subcellular location">
    <subcellularLocation>
        <location evidence="1 4">Nucleus</location>
    </subcellularLocation>
</comment>
<dbReference type="GeneTree" id="ENSGT00390000004383"/>
<dbReference type="InterPro" id="IPR045113">
    <property type="entry name" value="Rpb7-like"/>
</dbReference>
<reference evidence="7 8" key="1">
    <citation type="journal article" date="2020" name="Nat. Commun.">
        <title>Donkey genomes provide new insights into domestication and selection for coat color.</title>
        <authorList>
            <person name="Wang"/>
            <person name="C."/>
            <person name="Li"/>
            <person name="H."/>
            <person name="Guo"/>
            <person name="Y."/>
            <person name="Huang"/>
            <person name="J."/>
            <person name="Sun"/>
            <person name="Y."/>
            <person name="Min"/>
            <person name="J."/>
            <person name="Wang"/>
            <person name="J."/>
            <person name="Fang"/>
            <person name="X."/>
            <person name="Zhao"/>
            <person name="Z."/>
            <person name="Wang"/>
            <person name="S."/>
            <person name="Zhang"/>
            <person name="Y."/>
            <person name="Liu"/>
            <person name="Q."/>
            <person name="Jiang"/>
            <person name="Q."/>
            <person name="Wang"/>
            <person name="X."/>
            <person name="Guo"/>
            <person name="Y."/>
            <person name="Yang"/>
            <person name="C."/>
            <person name="Wang"/>
            <person name="Y."/>
            <person name="Tian"/>
            <person name="F."/>
            <person name="Zhuang"/>
            <person name="G."/>
            <person name="Fan"/>
            <person name="Y."/>
            <person name="Gao"/>
            <person name="Q."/>
            <person name="Li"/>
            <person name="Y."/>
            <person name="Ju"/>
            <person name="Z."/>
            <person name="Li"/>
            <person name="J."/>
            <person name="Li"/>
            <person name="R."/>
            <person name="Hou"/>
            <person name="M."/>
            <person name="Yang"/>
            <person name="G."/>
            <person name="Liu"/>
            <person name="G."/>
            <person name="Liu"/>
            <person name="W."/>
            <person name="Guo"/>
            <person name="J."/>
            <person name="Pan"/>
            <person name="S."/>
            <person name="Fan"/>
            <person name="G."/>
            <person name="Zhang"/>
            <person name="W."/>
            <person name="Zhang"/>
            <person name="R."/>
            <person name="Yu"/>
            <person name="J."/>
            <person name="Zhang"/>
            <person name="X."/>
            <person name="Yin"/>
            <person name="Q."/>
            <person name="Ji"/>
            <person name="C."/>
            <person name="Jin"/>
            <person name="Y."/>
            <person name="Yue"/>
            <person name="G."/>
            <person name="Liu"/>
            <person name="M."/>
            <person name="Xu"/>
            <person name="J."/>
            <person name="Liu"/>
            <person name="S."/>
            <person name="Jordana"/>
            <person name="J."/>
            <person name="Noce"/>
            <person name="A."/>
            <person name="Amills"/>
            <person name="M."/>
            <person name="Wu"/>
            <person name="D.D."/>
            <person name="Li"/>
            <person name="S."/>
            <person name="Zhou"/>
            <person name="X. and Zhong"/>
            <person name="J."/>
        </authorList>
    </citation>
    <scope>NUCLEOTIDE SEQUENCE [LARGE SCALE GENOMIC DNA]</scope>
</reference>
<dbReference type="PANTHER" id="PTHR12709">
    <property type="entry name" value="DNA-DIRECTED RNA POLYMERASE II, III"/>
    <property type="match status" value="1"/>
</dbReference>
<dbReference type="CDD" id="cd04330">
    <property type="entry name" value="RNAP_III_Rpc25_N"/>
    <property type="match status" value="1"/>
</dbReference>
<dbReference type="AlphaFoldDB" id="A0A9L0JA64"/>
<dbReference type="FunFam" id="3.30.1490.120:FF:000002">
    <property type="entry name" value="DNA-directed RNA polymerase III subunit RPC8"/>
    <property type="match status" value="1"/>
</dbReference>
<name>A0A9L0JA64_EQUAS</name>
<reference evidence="7" key="2">
    <citation type="submission" date="2025-08" db="UniProtKB">
        <authorList>
            <consortium name="Ensembl"/>
        </authorList>
    </citation>
    <scope>IDENTIFICATION</scope>
</reference>
<gene>
    <name evidence="7" type="primary">POLR3H</name>
</gene>
<feature type="domain" description="RNA polymerase Rpb7-like N-terminal" evidence="6">
    <location>
        <begin position="9"/>
        <end position="64"/>
    </location>
</feature>